<protein>
    <submittedName>
        <fullName evidence="2">Glutamine amidotransferase</fullName>
    </submittedName>
</protein>
<evidence type="ECO:0000259" key="1">
    <source>
        <dbReference type="Pfam" id="PF00117"/>
    </source>
</evidence>
<reference evidence="2 3" key="1">
    <citation type="journal article" date="2016" name="Int. J. Syst. Evol. Microbiol.">
        <title>Tessaracoccus flavus sp. nov., isolated from the drainage system of a lindane-producing factory.</title>
        <authorList>
            <person name="Kumari R."/>
            <person name="Singh P."/>
            <person name="Schumann P."/>
            <person name="Lal R."/>
        </authorList>
    </citation>
    <scope>NUCLEOTIDE SEQUENCE [LARGE SCALE GENOMIC DNA]</scope>
    <source>
        <strain evidence="2 3">RP1T</strain>
    </source>
</reference>
<proteinExistence type="predicted"/>
<keyword evidence="2" id="KW-0315">Glutamine amidotransferase</keyword>
<evidence type="ECO:0000313" key="2">
    <source>
        <dbReference type="EMBL" id="AQP44582.1"/>
    </source>
</evidence>
<dbReference type="PROSITE" id="PS51273">
    <property type="entry name" value="GATASE_TYPE_1"/>
    <property type="match status" value="1"/>
</dbReference>
<dbReference type="PANTHER" id="PTHR42695:SF5">
    <property type="entry name" value="GLUTAMINE AMIDOTRANSFERASE YLR126C-RELATED"/>
    <property type="match status" value="1"/>
</dbReference>
<dbReference type="Gene3D" id="3.40.50.880">
    <property type="match status" value="1"/>
</dbReference>
<dbReference type="GO" id="GO:0016740">
    <property type="term" value="F:transferase activity"/>
    <property type="evidence" value="ECO:0007669"/>
    <property type="project" value="UniProtKB-KW"/>
</dbReference>
<gene>
    <name evidence="2" type="ORF">RPIT_06945</name>
</gene>
<dbReference type="EMBL" id="CP019605">
    <property type="protein sequence ID" value="AQP44582.1"/>
    <property type="molecule type" value="Genomic_DNA"/>
</dbReference>
<dbReference type="OrthoDB" id="5196541at2"/>
<accession>A0A1Q2CEN0</accession>
<dbReference type="InterPro" id="IPR044992">
    <property type="entry name" value="ChyE-like"/>
</dbReference>
<dbReference type="Pfam" id="PF00117">
    <property type="entry name" value="GATase"/>
    <property type="match status" value="1"/>
</dbReference>
<evidence type="ECO:0000313" key="3">
    <source>
        <dbReference type="Proteomes" id="UP000188324"/>
    </source>
</evidence>
<keyword evidence="2" id="KW-0808">Transferase</keyword>
<dbReference type="InterPro" id="IPR029062">
    <property type="entry name" value="Class_I_gatase-like"/>
</dbReference>
<dbReference type="SUPFAM" id="SSF52317">
    <property type="entry name" value="Class I glutamine amidotransferase-like"/>
    <property type="match status" value="1"/>
</dbReference>
<dbReference type="Proteomes" id="UP000188324">
    <property type="component" value="Chromosome"/>
</dbReference>
<name>A0A1Q2CEN0_9ACTN</name>
<dbReference type="CDD" id="cd01741">
    <property type="entry name" value="GATase1_1"/>
    <property type="match status" value="1"/>
</dbReference>
<feature type="domain" description="Glutamine amidotransferase" evidence="1">
    <location>
        <begin position="49"/>
        <end position="192"/>
    </location>
</feature>
<dbReference type="KEGG" id="tfl:RPIT_06945"/>
<dbReference type="NCBIfam" id="NF005743">
    <property type="entry name" value="PRK07567.1"/>
    <property type="match status" value="1"/>
</dbReference>
<dbReference type="AlphaFoldDB" id="A0A1Q2CEN0"/>
<dbReference type="PANTHER" id="PTHR42695">
    <property type="entry name" value="GLUTAMINE AMIDOTRANSFERASE YLR126C-RELATED"/>
    <property type="match status" value="1"/>
</dbReference>
<organism evidence="2 3">
    <name type="scientific">Tessaracoccus flavus</name>
    <dbReference type="NCBI Taxonomy" id="1610493"/>
    <lineage>
        <taxon>Bacteria</taxon>
        <taxon>Bacillati</taxon>
        <taxon>Actinomycetota</taxon>
        <taxon>Actinomycetes</taxon>
        <taxon>Propionibacteriales</taxon>
        <taxon>Propionibacteriaceae</taxon>
        <taxon>Tessaracoccus</taxon>
    </lineage>
</organism>
<dbReference type="GO" id="GO:0005829">
    <property type="term" value="C:cytosol"/>
    <property type="evidence" value="ECO:0007669"/>
    <property type="project" value="TreeGrafter"/>
</dbReference>
<keyword evidence="3" id="KW-1185">Reference proteome</keyword>
<sequence length="248" mass="26628">MLPFLLLSTRPEDDAAEGERAAIVRLAGLRDDELIQHRVEAAPLGPINLDDYAGVFLGGGPFNASDEHKTDLQRRVEADVNRVVDDVVARDLPFLGLCYGVGVLTDRLGGVVDKTYPEAVGVSTSTLTEEGAADPLFAGVPATIRAFTGHKEACRELPPGAVLLASGEVSPVQAFRVGSHAYATQFHPELDSAGLAARIRIYRDAGYFRPEDTETLVDFALSAEITHDVHTVLRNFVALARQHSVNGS</sequence>
<dbReference type="STRING" id="1610493.RPIT_06945"/>
<dbReference type="RefSeq" id="WP_077341818.1">
    <property type="nucleotide sequence ID" value="NZ_CP019605.1"/>
</dbReference>
<dbReference type="InterPro" id="IPR017926">
    <property type="entry name" value="GATASE"/>
</dbReference>